<feature type="compositionally biased region" description="Polar residues" evidence="2">
    <location>
        <begin position="286"/>
        <end position="306"/>
    </location>
</feature>
<dbReference type="STRING" id="377629.TERTU_2498"/>
<evidence type="ECO:0000256" key="1">
    <source>
        <dbReference type="PROSITE-ProRule" id="PRU00339"/>
    </source>
</evidence>
<feature type="region of interest" description="Disordered" evidence="2">
    <location>
        <begin position="962"/>
        <end position="986"/>
    </location>
</feature>
<reference evidence="4 5" key="1">
    <citation type="journal article" date="2009" name="PLoS ONE">
        <title>The complete genome of Teredinibacter turnerae T7901: an intracellular endosymbiont of marine wood-boring bivalves (shipworms).</title>
        <authorList>
            <person name="Yang J.C."/>
            <person name="Madupu R."/>
            <person name="Durkin A.S."/>
            <person name="Ekborg N.A."/>
            <person name="Pedamallu C.S."/>
            <person name="Hostetler J.B."/>
            <person name="Radune D."/>
            <person name="Toms B.S."/>
            <person name="Henrissat B."/>
            <person name="Coutinho P.M."/>
            <person name="Schwarz S."/>
            <person name="Field L."/>
            <person name="Trindade-Silva A.E."/>
            <person name="Soares C.A.G."/>
            <person name="Elshahawi S."/>
            <person name="Hanora A."/>
            <person name="Schmidt E.W."/>
            <person name="Haygood M.G."/>
            <person name="Posfai J."/>
            <person name="Benner J."/>
            <person name="Madinger C."/>
            <person name="Nove J."/>
            <person name="Anton B."/>
            <person name="Chaudhary K."/>
            <person name="Foster J."/>
            <person name="Holman A."/>
            <person name="Kumar S."/>
            <person name="Lessard P.A."/>
            <person name="Luyten Y.A."/>
            <person name="Slatko B."/>
            <person name="Wood N."/>
            <person name="Wu B."/>
            <person name="Teplitski M."/>
            <person name="Mougous J.D."/>
            <person name="Ward N."/>
            <person name="Eisen J.A."/>
            <person name="Badger J.H."/>
            <person name="Distel D.L."/>
        </authorList>
    </citation>
    <scope>NUCLEOTIDE SEQUENCE [LARGE SCALE GENOMIC DNA]</scope>
    <source>
        <strain evidence="5">ATCC 39867 / T7901</strain>
    </source>
</reference>
<feature type="compositionally biased region" description="Acidic residues" evidence="2">
    <location>
        <begin position="724"/>
        <end position="748"/>
    </location>
</feature>
<feature type="compositionally biased region" description="Acidic residues" evidence="2">
    <location>
        <begin position="795"/>
        <end position="807"/>
    </location>
</feature>
<dbReference type="Proteomes" id="UP000009080">
    <property type="component" value="Chromosome"/>
</dbReference>
<dbReference type="InterPro" id="IPR019734">
    <property type="entry name" value="TPR_rpt"/>
</dbReference>
<feature type="compositionally biased region" description="Acidic residues" evidence="2">
    <location>
        <begin position="772"/>
        <end position="785"/>
    </location>
</feature>
<feature type="region of interest" description="Disordered" evidence="2">
    <location>
        <begin position="272"/>
        <end position="336"/>
    </location>
</feature>
<name>C6AR19_TERTT</name>
<feature type="region of interest" description="Disordered" evidence="2">
    <location>
        <begin position="901"/>
        <end position="948"/>
    </location>
</feature>
<feature type="region of interest" description="Disordered" evidence="2">
    <location>
        <begin position="526"/>
        <end position="573"/>
    </location>
</feature>
<feature type="region of interest" description="Disordered" evidence="2">
    <location>
        <begin position="205"/>
        <end position="233"/>
    </location>
</feature>
<organism evidence="4 5">
    <name type="scientific">Teredinibacter turnerae (strain ATCC 39867 / T7901)</name>
    <dbReference type="NCBI Taxonomy" id="377629"/>
    <lineage>
        <taxon>Bacteria</taxon>
        <taxon>Pseudomonadati</taxon>
        <taxon>Pseudomonadota</taxon>
        <taxon>Gammaproteobacteria</taxon>
        <taxon>Cellvibrionales</taxon>
        <taxon>Cellvibrionaceae</taxon>
        <taxon>Teredinibacter</taxon>
    </lineage>
</organism>
<feature type="region of interest" description="Disordered" evidence="2">
    <location>
        <begin position="442"/>
        <end position="462"/>
    </location>
</feature>
<keyword evidence="5" id="KW-1185">Reference proteome</keyword>
<sequence>MGRRILLVLLGAFAGSISQLGYALGLGEITLKSALNQPLNAEIQLLEVRDLTESEILIGLASAADFERVGVDRPYFLTDLKFKVDLKSASGPVIHVTSRKLVREPYLNFVLQAQWPSGRLLREYTVLMDLPLFSDTPARPVAPAKTSPAKPVPAQQTSGSSNYNPRSSYDQAPGRSQTGAGDAQQVAATYQEGDSYKVQANHFMGNSQAGETGSQRQYSANHAGNAASESPGLYNNNINLLKKGQILRIPSREQIVDYKQSQAVREVAAQNARWSGAPSDALAGTGSEQLDASRNYQSQSQGTASTGGRVKLSSPEEFSAANEGRGSGAGESSQEALENELAITLEQLDKTERENSDLRSRIASLEDQITTMERMVELTNDELRALQLSAAKTRDEQNAAETAANDDQLVGEGEEVLADSGESAVEEDTVDAADVAEVPVSAENEVVEPEPTPTPVPTPTVSPTKVVIPAAPQKTLLDHVMDNILYIALGLLVVIGGVVAFLKFRNKEEENDSFDDDFIEQPLFAEAPEEPESTEDEFESLAMDDLSESEDELEREDELREPEEELSEPETEDVVGEADIYIAYGKYDQAEEMLSKAIAREPSNPLIRAKLLEVYAAEQDADRFDPQYTALIALGDADAIERAAQLRETIRGASPFDASLYSADSIAIAQEPANELSSYENDFSDLSLDLDTDEEPLSLDLPEESIEDDIDSEEFTLNIAPELNSDEDLDEDEFELSLDLSDGEDLEAEGLSAESDVAENDLLALDEDAFDLSLGDEDDASEEAEHETLDFGEISLDDDEEPASLESLEDEFELELDLGDELATDDDDFNVELAEEPVEEEDEDVLALNVPDEFSMEAEGEAGDDFDLDLEELDSVLDVDDVAEGDTGQFDLSELDALSVEDELDDVAANEDASASEPETDDDFESVLALDDEPKQTEARDSDNDDLDLDLSALDEELDALTSDLSVESADIDDLESLGGDDFDESDDSAVAAEMEEPITDFDDLDADIGMNLGDAADELEAELELGLDEDDALQPAELPPELEAELEFDVEDTSEVEPEFVESVEPADETDESLFDAALADVPSSSNMDFEIPEIDPEGDDDLGFLSDSDETATKLDLARAYIDMGDAEGAKDILDEIMKEGTDQQKQEAEALLSKV</sequence>
<evidence type="ECO:0000313" key="5">
    <source>
        <dbReference type="Proteomes" id="UP000009080"/>
    </source>
</evidence>
<feature type="compositionally biased region" description="Polar residues" evidence="2">
    <location>
        <begin position="154"/>
        <end position="179"/>
    </location>
</feature>
<dbReference type="PROSITE" id="PS50005">
    <property type="entry name" value="TPR"/>
    <property type="match status" value="1"/>
</dbReference>
<dbReference type="Gene3D" id="1.25.40.10">
    <property type="entry name" value="Tetratricopeptide repeat domain"/>
    <property type="match status" value="1"/>
</dbReference>
<dbReference type="InterPro" id="IPR057840">
    <property type="entry name" value="FimV_N"/>
</dbReference>
<feature type="compositionally biased region" description="Basic and acidic residues" evidence="2">
    <location>
        <begin position="932"/>
        <end position="942"/>
    </location>
</feature>
<feature type="compositionally biased region" description="Acidic residues" evidence="2">
    <location>
        <begin position="688"/>
        <end position="714"/>
    </location>
</feature>
<evidence type="ECO:0000256" key="2">
    <source>
        <dbReference type="SAM" id="MobiDB-lite"/>
    </source>
</evidence>
<feature type="domain" description="FimV N-terminal" evidence="3">
    <location>
        <begin position="24"/>
        <end position="131"/>
    </location>
</feature>
<dbReference type="NCBIfam" id="TIGR03504">
    <property type="entry name" value="FimV_Cterm"/>
    <property type="match status" value="1"/>
</dbReference>
<feature type="compositionally biased region" description="Polar residues" evidence="2">
    <location>
        <begin position="205"/>
        <end position="222"/>
    </location>
</feature>
<dbReference type="HOGENOM" id="CLU_007099_1_0_6"/>
<dbReference type="InterPro" id="IPR038440">
    <property type="entry name" value="FimV_C_sf"/>
</dbReference>
<dbReference type="AlphaFoldDB" id="C6AR19"/>
<dbReference type="Pfam" id="PF25800">
    <property type="entry name" value="FimV_N"/>
    <property type="match status" value="1"/>
</dbReference>
<feature type="compositionally biased region" description="Acidic residues" evidence="2">
    <location>
        <begin position="527"/>
        <end position="539"/>
    </location>
</feature>
<feature type="repeat" description="TPR" evidence="1">
    <location>
        <begin position="571"/>
        <end position="604"/>
    </location>
</feature>
<accession>C6AR19</accession>
<feature type="compositionally biased region" description="Acidic residues" evidence="2">
    <location>
        <begin position="970"/>
        <end position="986"/>
    </location>
</feature>
<protein>
    <submittedName>
        <fullName evidence="4">Protein containing tetratricopeptide repeats</fullName>
    </submittedName>
</protein>
<feature type="region of interest" description="Disordered" evidence="2">
    <location>
        <begin position="685"/>
        <end position="755"/>
    </location>
</feature>
<proteinExistence type="predicted"/>
<feature type="compositionally biased region" description="Acidic residues" evidence="2">
    <location>
        <begin position="545"/>
        <end position="573"/>
    </location>
</feature>
<dbReference type="Gene3D" id="1.20.58.2200">
    <property type="match status" value="1"/>
</dbReference>
<dbReference type="eggNOG" id="COG3170">
    <property type="taxonomic scope" value="Bacteria"/>
</dbReference>
<feature type="compositionally biased region" description="Pro residues" evidence="2">
    <location>
        <begin position="450"/>
        <end position="460"/>
    </location>
</feature>
<evidence type="ECO:0000313" key="4">
    <source>
        <dbReference type="EMBL" id="ACS93563.1"/>
    </source>
</evidence>
<feature type="region of interest" description="Disordered" evidence="2">
    <location>
        <begin position="139"/>
        <end position="186"/>
    </location>
</feature>
<dbReference type="EMBL" id="CP001614">
    <property type="protein sequence ID" value="ACS93563.1"/>
    <property type="molecule type" value="Genomic_DNA"/>
</dbReference>
<dbReference type="KEGG" id="ttu:TERTU_2498"/>
<feature type="region of interest" description="Disordered" evidence="2">
    <location>
        <begin position="772"/>
        <end position="807"/>
    </location>
</feature>
<dbReference type="InterPro" id="IPR011990">
    <property type="entry name" value="TPR-like_helical_dom_sf"/>
</dbReference>
<dbReference type="InterPro" id="IPR020011">
    <property type="entry name" value="FimV_C"/>
</dbReference>
<gene>
    <name evidence="4" type="ordered locus">TERTU_2498</name>
</gene>
<keyword evidence="1" id="KW-0802">TPR repeat</keyword>
<evidence type="ECO:0000259" key="3">
    <source>
        <dbReference type="Pfam" id="PF25800"/>
    </source>
</evidence>